<dbReference type="SUPFAM" id="SSF54427">
    <property type="entry name" value="NTF2-like"/>
    <property type="match status" value="1"/>
</dbReference>
<dbReference type="RefSeq" id="WP_236087309.1">
    <property type="nucleotide sequence ID" value="NZ_JAKGSG010000005.1"/>
</dbReference>
<feature type="domain" description="DUF4440" evidence="1">
    <location>
        <begin position="18"/>
        <end position="125"/>
    </location>
</feature>
<dbReference type="InterPro" id="IPR027843">
    <property type="entry name" value="DUF4440"/>
</dbReference>
<accession>A0AA41U9Z6</accession>
<dbReference type="Pfam" id="PF14534">
    <property type="entry name" value="DUF4440"/>
    <property type="match status" value="1"/>
</dbReference>
<evidence type="ECO:0000259" key="1">
    <source>
        <dbReference type="Pfam" id="PF14534"/>
    </source>
</evidence>
<comment type="caution">
    <text evidence="2">The sequence shown here is derived from an EMBL/GenBank/DDBJ whole genome shotgun (WGS) entry which is preliminary data.</text>
</comment>
<reference evidence="2" key="1">
    <citation type="submission" date="2022-01" db="EMBL/GenBank/DDBJ databases">
        <title>Antribacter sp. nov., isolated from Guizhou of China.</title>
        <authorList>
            <person name="Chengliang C."/>
            <person name="Ya Z."/>
        </authorList>
    </citation>
    <scope>NUCLEOTIDE SEQUENCE</scope>
    <source>
        <strain evidence="2">KLBMP 9083</strain>
    </source>
</reference>
<organism evidence="2 3">
    <name type="scientific">Antribacter soli</name>
    <dbReference type="NCBI Taxonomy" id="2910976"/>
    <lineage>
        <taxon>Bacteria</taxon>
        <taxon>Bacillati</taxon>
        <taxon>Actinomycetota</taxon>
        <taxon>Actinomycetes</taxon>
        <taxon>Micrococcales</taxon>
        <taxon>Promicromonosporaceae</taxon>
        <taxon>Antribacter</taxon>
    </lineage>
</organism>
<dbReference type="AlphaFoldDB" id="A0AA41U9Z6"/>
<name>A0AA41U9Z6_9MICO</name>
<protein>
    <submittedName>
        <fullName evidence="2">SgcJ/EcaC family oxidoreductase</fullName>
    </submittedName>
</protein>
<sequence length="155" mass="16565">MTGITSLTQTTQDDDLAIRDLLARSQEAWNRGDGTAYGACFTADASDVTFVGTVYQGGAEIGRAHQALFGSFLSGTRLHLEILDIRRYGADTAVVVTRGDVAKKAPRRLGKLATYVVVRGADGGWGIGAVQKTQHRPLMEAVSFRVQPATRPAEG</sequence>
<evidence type="ECO:0000313" key="3">
    <source>
        <dbReference type="Proteomes" id="UP001165405"/>
    </source>
</evidence>
<dbReference type="NCBIfam" id="TIGR02246">
    <property type="entry name" value="SgcJ/EcaC family oxidoreductase"/>
    <property type="match status" value="1"/>
</dbReference>
<keyword evidence="3" id="KW-1185">Reference proteome</keyword>
<dbReference type="InterPro" id="IPR011944">
    <property type="entry name" value="Steroid_delta5-4_isomerase"/>
</dbReference>
<gene>
    <name evidence="2" type="ORF">L1785_01360</name>
</gene>
<dbReference type="Proteomes" id="UP001165405">
    <property type="component" value="Unassembled WGS sequence"/>
</dbReference>
<dbReference type="InterPro" id="IPR032710">
    <property type="entry name" value="NTF2-like_dom_sf"/>
</dbReference>
<dbReference type="Gene3D" id="3.10.450.50">
    <property type="match status" value="1"/>
</dbReference>
<evidence type="ECO:0000313" key="2">
    <source>
        <dbReference type="EMBL" id="MCF4119624.1"/>
    </source>
</evidence>
<dbReference type="EMBL" id="JAKGSG010000005">
    <property type="protein sequence ID" value="MCF4119624.1"/>
    <property type="molecule type" value="Genomic_DNA"/>
</dbReference>
<proteinExistence type="predicted"/>